<dbReference type="VEuPathDB" id="GiardiaDB:GLP15_5149"/>
<evidence type="ECO:0000256" key="1">
    <source>
        <dbReference type="SAM" id="MobiDB-lite"/>
    </source>
</evidence>
<organism evidence="3 4">
    <name type="scientific">Giardia intestinalis (strain P15)</name>
    <name type="common">Giardia lamblia</name>
    <dbReference type="NCBI Taxonomy" id="658858"/>
    <lineage>
        <taxon>Eukaryota</taxon>
        <taxon>Metamonada</taxon>
        <taxon>Diplomonadida</taxon>
        <taxon>Hexamitidae</taxon>
        <taxon>Giardiinae</taxon>
        <taxon>Giardia</taxon>
    </lineage>
</organism>
<reference evidence="3 4" key="1">
    <citation type="journal article" date="2010" name="BMC Genomics">
        <title>Genome analysis and comparative genomics of a Giardia intestinalis assemblage E isolate.</title>
        <authorList>
            <person name="Jerlstrom-Hultqvist J."/>
            <person name="Franzen O."/>
            <person name="Ankarklev J."/>
            <person name="Xu F."/>
            <person name="Nohynkova E."/>
            <person name="Andersson J.O."/>
            <person name="Svard S.G."/>
            <person name="Andersson B."/>
        </authorList>
    </citation>
    <scope>NUCLEOTIDE SEQUENCE [LARGE SCALE GENOMIC DNA]</scope>
    <source>
        <strain evidence="3 4">P15</strain>
    </source>
</reference>
<proteinExistence type="predicted"/>
<feature type="region of interest" description="Disordered" evidence="1">
    <location>
        <begin position="1333"/>
        <end position="1354"/>
    </location>
</feature>
<sequence>MIGSWWRHPLTPVAACRLHLHGFLPSLPSSRLFSRLLNPTIETCRGQWQIHRAVSLYRTKTNPDRPVSSLSRTTLCESSSFSGRPSDPLLCPYTASMIIRKAERKGPFSERPNRSFSARDMSTVVQTEPDREQLLRLQPVRGDDSISLLGLRTSDQKRYVMPSQIVLNEHIYSDDKNVNTKKPRVLISNYSRRTVTLPRVMYCNEGYSTTKYNVLHAVNQWKEKRKGSLLPVAGPIRQTLLGRSPPILVHANKLPGPFEETTDGSKQEISTIIPQPKGCRFHRKETHNREIQKHAFYALKSTALAKRAERSMRGTHHAIHSMDEKNAFTLQLKQPLIMAGSLILQDMHEVLEAQEEIYTDAANSCPALDRDTKEGFSHEHFISVEPEKSQLLNQPTNVERASILSGASSPDCCEENASQTESPCVDMPQYNSSDKCEPHLYPQTRDLEDTLSQSNPTQSETIYGNILSFEKRLLPESGNDSFVIHPLHYYTSEDIVLQSRENSESVHLSSISLPLLETDTPMDTSSDTSDHLTDQPVDARPSYDVPISPVVSRVPTATSPPTRLEQRSSRTSYVCMSPPLAVKPSIPPSKLLTSQHALSSPPQEELIHKPRALLQPISASSSTHMRPGIPIRGRIPKRLTLYNPPTFCSQMQQAGPKASRLQERGAQNYHWMPGPIKLAGLTVHSLVALEPIPFHSAAQLMSTRLLAPPAPCVSIPSELQHTASQTDVHGAAVPLKPPPPINVGMSRYPPRLRAFIKASASGTKTELQRPHTKVVPSTLLRRASDPPRLHRYKMRSASAYVPRSEPLRPDLLSFRPRTAPALGMLSPHSPAHLKLLYNTPMTVTRENVVRSVKDAPSPYVPSDIRVFPEDLSGTSPADTRIECQTPHASSRVVRSVYAPMKLPTKEKQISTICKVVSARTNALTEEDMEDIKQIFHNTSHDSMSSPYAQHLVTPDQQNCVRKLFNDIRKDAEIRRIYGIDRVKRGLNMELYKRIKYSDGDAVIHKVRGLHPDTDSSAPDGFEPPDFRELTTETTSPQDATAEVDRNLRAVKAFLYTPSSSPLEESLPTDHSKEAQHGGHHSPQARNLTEIMASTPTNNPMINVLKQSLGVTPNRLLTTPLPNLRGSKALLPSRPYSSMMLDYVTYLQVYTPKLRAPPEHHHVTKSAPLNAATYDSHLTKLLKEGLNRQRCASFGISRPISCAPSCTSFKKLTRLPISARTTSKVDTGSSQIALDDHECLTSAGRPIVHNHFVEPVIVLQADKEVTKEARDDEVMLDMLINDDWKQAFEDPHRHQNLGPASLREASTEVFAGRGADTNEAPVQSLMHPSDRHITDTLEELPPDPPPDKHDGCPRRRAVAGDKTVSNRKACRRFYKEAIIDRDVSRIYRTYAQYTAPRLCPLAPARLNYERLLSRPLTVTKETIAKNLAFYQTDMKKITPVTPLFTDRTYTCNLQ</sequence>
<feature type="chain" id="PRO_5012293961" evidence="2">
    <location>
        <begin position="16"/>
        <end position="1453"/>
    </location>
</feature>
<comment type="caution">
    <text evidence="3">The sequence shown here is derived from an EMBL/GenBank/DDBJ whole genome shotgun (WGS) entry which is preliminary data.</text>
</comment>
<feature type="signal peptide" evidence="2">
    <location>
        <begin position="1"/>
        <end position="15"/>
    </location>
</feature>
<gene>
    <name evidence="3" type="ORF">GLP15_5149</name>
</gene>
<feature type="region of interest" description="Disordered" evidence="1">
    <location>
        <begin position="1059"/>
        <end position="1085"/>
    </location>
</feature>
<protein>
    <submittedName>
        <fullName evidence="3">Uncharacterized protein</fullName>
    </submittedName>
</protein>
<dbReference type="EMBL" id="ACVC01000027">
    <property type="protein sequence ID" value="EFO65475.1"/>
    <property type="molecule type" value="Genomic_DNA"/>
</dbReference>
<dbReference type="OrthoDB" id="10258892at2759"/>
<feature type="region of interest" description="Disordered" evidence="1">
    <location>
        <begin position="1008"/>
        <end position="1043"/>
    </location>
</feature>
<feature type="compositionally biased region" description="Low complexity" evidence="1">
    <location>
        <begin position="518"/>
        <end position="527"/>
    </location>
</feature>
<evidence type="ECO:0000256" key="2">
    <source>
        <dbReference type="SAM" id="SignalP"/>
    </source>
</evidence>
<evidence type="ECO:0000313" key="3">
    <source>
        <dbReference type="EMBL" id="EFO65475.1"/>
    </source>
</evidence>
<dbReference type="Proteomes" id="UP000008974">
    <property type="component" value="Unassembled WGS sequence"/>
</dbReference>
<name>E1EW81_GIAIA</name>
<keyword evidence="2" id="KW-0732">Signal</keyword>
<accession>E1EW81</accession>
<evidence type="ECO:0000313" key="4">
    <source>
        <dbReference type="Proteomes" id="UP000008974"/>
    </source>
</evidence>
<feature type="compositionally biased region" description="Basic and acidic residues" evidence="1">
    <location>
        <begin position="1067"/>
        <end position="1076"/>
    </location>
</feature>
<dbReference type="OMA" id="NEHIYSD"/>
<feature type="region of interest" description="Disordered" evidence="1">
    <location>
        <begin position="517"/>
        <end position="571"/>
    </location>
</feature>